<dbReference type="GeneID" id="18919870"/>
<dbReference type="RefSeq" id="XP_007403200.1">
    <property type="nucleotide sequence ID" value="XM_007403138.1"/>
</dbReference>
<dbReference type="InParanoid" id="K5VNS6"/>
<feature type="non-terminal residue" evidence="1">
    <location>
        <position position="205"/>
    </location>
</feature>
<reference evidence="1 2" key="1">
    <citation type="journal article" date="2012" name="BMC Genomics">
        <title>Comparative genomics of the white-rot fungi, Phanerochaete carnosa and P. chrysosporium, to elucidate the genetic basis of the distinct wood types they colonize.</title>
        <authorList>
            <person name="Suzuki H."/>
            <person name="MacDonald J."/>
            <person name="Syed K."/>
            <person name="Salamov A."/>
            <person name="Hori C."/>
            <person name="Aerts A."/>
            <person name="Henrissat B."/>
            <person name="Wiebenga A."/>
            <person name="vanKuyk P.A."/>
            <person name="Barry K."/>
            <person name="Lindquist E."/>
            <person name="LaButti K."/>
            <person name="Lapidus A."/>
            <person name="Lucas S."/>
            <person name="Coutinho P."/>
            <person name="Gong Y."/>
            <person name="Samejima M."/>
            <person name="Mahadevan R."/>
            <person name="Abou-Zaid M."/>
            <person name="de Vries R.P."/>
            <person name="Igarashi K."/>
            <person name="Yadav J.S."/>
            <person name="Grigoriev I.V."/>
            <person name="Master E.R."/>
        </authorList>
    </citation>
    <scope>NUCLEOTIDE SEQUENCE [LARGE SCALE GENOMIC DNA]</scope>
    <source>
        <strain evidence="1 2">HHB-10118-sp</strain>
    </source>
</reference>
<protein>
    <submittedName>
        <fullName evidence="1">Uncharacterized protein</fullName>
    </submittedName>
</protein>
<dbReference type="EMBL" id="JH931257">
    <property type="protein sequence ID" value="EKM48249.1"/>
    <property type="molecule type" value="Genomic_DNA"/>
</dbReference>
<evidence type="ECO:0000313" key="2">
    <source>
        <dbReference type="Proteomes" id="UP000008370"/>
    </source>
</evidence>
<evidence type="ECO:0000313" key="1">
    <source>
        <dbReference type="EMBL" id="EKM48249.1"/>
    </source>
</evidence>
<keyword evidence="2" id="KW-1185">Reference proteome</keyword>
<gene>
    <name evidence="1" type="ORF">PHACADRAFT_33967</name>
</gene>
<dbReference type="HOGENOM" id="CLU_1340373_0_0_1"/>
<sequence>MAETKPSSPIPKSSISPEPLPQLPITLLSNSSRTPVVPFFLSQSTTHVILDQFLLVSIPLTPRGFFDSLETCLVSSTGRLLSGGQIVSLFHHRMPWVTGVSGLVEDLRGWDATRRIAWLGIRVCLSPKESDIRHLLLRVSYDMLDSSIVERILTITPRMSLVMLPLFDPACCMFPAPWLHSFLTFPEKARFLQCGCLACLVGLEM</sequence>
<dbReference type="AlphaFoldDB" id="K5VNS6"/>
<name>K5VNS6_PHACS</name>
<organism evidence="1 2">
    <name type="scientific">Phanerochaete carnosa (strain HHB-10118-sp)</name>
    <name type="common">White-rot fungus</name>
    <name type="synonym">Peniophora carnosa</name>
    <dbReference type="NCBI Taxonomy" id="650164"/>
    <lineage>
        <taxon>Eukaryota</taxon>
        <taxon>Fungi</taxon>
        <taxon>Dikarya</taxon>
        <taxon>Basidiomycota</taxon>
        <taxon>Agaricomycotina</taxon>
        <taxon>Agaricomycetes</taxon>
        <taxon>Polyporales</taxon>
        <taxon>Phanerochaetaceae</taxon>
        <taxon>Phanerochaete</taxon>
    </lineage>
</organism>
<dbReference type="Proteomes" id="UP000008370">
    <property type="component" value="Unassembled WGS sequence"/>
</dbReference>
<dbReference type="KEGG" id="pco:PHACADRAFT_33967"/>
<accession>K5VNS6</accession>
<proteinExistence type="predicted"/>